<sequence length="106" mass="11590">MGLSSIDPNVSYAPLPALPPFSFKQCMKDLVNGTCFEIFGERDLDEKYNTITKTLLVAVASGLLEVYGLGDHYGAATIIMGIITFALLTSPEGNKVKAIRIIRMEY</sequence>
<reference evidence="2" key="2">
    <citation type="submission" date="2014-09" db="EMBL/GenBank/DDBJ databases">
        <title>Criblamydia sequanensis harbors a mega-plasmid encoding arsenite resistance.</title>
        <authorList>
            <person name="Bertelli C."/>
            <person name="Goesmann A."/>
            <person name="Greub G."/>
        </authorList>
    </citation>
    <scope>NUCLEOTIDE SEQUENCE [LARGE SCALE GENOMIC DNA]</scope>
    <source>
        <strain evidence="2">CRIB-18</strain>
    </source>
</reference>
<keyword evidence="1" id="KW-0472">Membrane</keyword>
<keyword evidence="3" id="KW-1185">Reference proteome</keyword>
<dbReference type="Proteomes" id="UP000031552">
    <property type="component" value="Unassembled WGS sequence"/>
</dbReference>
<name>A0A090D1Q3_9BACT</name>
<organism evidence="2 3">
    <name type="scientific">Candidatus Criblamydia sequanensis CRIB-18</name>
    <dbReference type="NCBI Taxonomy" id="1437425"/>
    <lineage>
        <taxon>Bacteria</taxon>
        <taxon>Pseudomonadati</taxon>
        <taxon>Chlamydiota</taxon>
        <taxon>Chlamydiia</taxon>
        <taxon>Parachlamydiales</taxon>
        <taxon>Candidatus Criblamydiaceae</taxon>
        <taxon>Candidatus Criblamydia</taxon>
    </lineage>
</organism>
<evidence type="ECO:0000256" key="1">
    <source>
        <dbReference type="SAM" id="Phobius"/>
    </source>
</evidence>
<reference evidence="2" key="1">
    <citation type="submission" date="2013-12" db="EMBL/GenBank/DDBJ databases">
        <authorList>
            <person name="Linke B."/>
        </authorList>
    </citation>
    <scope>NUCLEOTIDE SEQUENCE [LARGE SCALE GENOMIC DNA]</scope>
    <source>
        <strain evidence="2">CRIB-18</strain>
    </source>
</reference>
<proteinExistence type="predicted"/>
<accession>A0A090D1Q3</accession>
<gene>
    <name evidence="2" type="ORF">CSEC_0834</name>
</gene>
<comment type="caution">
    <text evidence="2">The sequence shown here is derived from an EMBL/GenBank/DDBJ whole genome shotgun (WGS) entry which is preliminary data.</text>
</comment>
<dbReference type="RefSeq" id="WP_041017108.1">
    <property type="nucleotide sequence ID" value="NZ_CCEJ010000003.1"/>
</dbReference>
<protein>
    <submittedName>
        <fullName evidence="2">Membrane protein</fullName>
    </submittedName>
</protein>
<dbReference type="EMBL" id="CCEJ010000003">
    <property type="protein sequence ID" value="CDR33663.1"/>
    <property type="molecule type" value="Genomic_DNA"/>
</dbReference>
<feature type="transmembrane region" description="Helical" evidence="1">
    <location>
        <begin position="72"/>
        <end position="90"/>
    </location>
</feature>
<dbReference type="STRING" id="1437425.CSEC_0834"/>
<dbReference type="AlphaFoldDB" id="A0A090D1Q3"/>
<keyword evidence="1" id="KW-0812">Transmembrane</keyword>
<evidence type="ECO:0000313" key="2">
    <source>
        <dbReference type="EMBL" id="CDR33663.1"/>
    </source>
</evidence>
<evidence type="ECO:0000313" key="3">
    <source>
        <dbReference type="Proteomes" id="UP000031552"/>
    </source>
</evidence>
<keyword evidence="1" id="KW-1133">Transmembrane helix</keyword>